<dbReference type="EMBL" id="JADGIZ020000015">
    <property type="protein sequence ID" value="KAL2916591.1"/>
    <property type="molecule type" value="Genomic_DNA"/>
</dbReference>
<feature type="compositionally biased region" description="Acidic residues" evidence="1">
    <location>
        <begin position="60"/>
        <end position="80"/>
    </location>
</feature>
<feature type="compositionally biased region" description="Acidic residues" evidence="1">
    <location>
        <begin position="1"/>
        <end position="17"/>
    </location>
</feature>
<dbReference type="PANTHER" id="PTHR23146">
    <property type="entry name" value="LEO1 PROTEIN"/>
    <property type="match status" value="1"/>
</dbReference>
<feature type="compositionally biased region" description="Basic and acidic residues" evidence="1">
    <location>
        <begin position="331"/>
        <end position="340"/>
    </location>
</feature>
<feature type="compositionally biased region" description="Basic and acidic residues" evidence="1">
    <location>
        <begin position="290"/>
        <end position="316"/>
    </location>
</feature>
<feature type="compositionally biased region" description="Acidic residues" evidence="1">
    <location>
        <begin position="364"/>
        <end position="376"/>
    </location>
</feature>
<dbReference type="Pfam" id="PF04004">
    <property type="entry name" value="Leo1"/>
    <property type="match status" value="1"/>
</dbReference>
<feature type="compositionally biased region" description="Acidic residues" evidence="1">
    <location>
        <begin position="100"/>
        <end position="111"/>
    </location>
</feature>
<feature type="compositionally biased region" description="Low complexity" evidence="1">
    <location>
        <begin position="18"/>
        <end position="32"/>
    </location>
</feature>
<dbReference type="Proteomes" id="UP001527925">
    <property type="component" value="Unassembled WGS sequence"/>
</dbReference>
<feature type="compositionally biased region" description="Polar residues" evidence="1">
    <location>
        <begin position="384"/>
        <end position="395"/>
    </location>
</feature>
<gene>
    <name evidence="2" type="primary">LEO1</name>
    <name evidence="2" type="ORF">HK105_203703</name>
</gene>
<keyword evidence="3" id="KW-1185">Reference proteome</keyword>
<comment type="caution">
    <text evidence="2">The sequence shown here is derived from an EMBL/GenBank/DDBJ whole genome shotgun (WGS) entry which is preliminary data.</text>
</comment>
<accession>A0ABR4NAX7</accession>
<proteinExistence type="predicted"/>
<feature type="compositionally biased region" description="Polar residues" evidence="1">
    <location>
        <begin position="88"/>
        <end position="99"/>
    </location>
</feature>
<feature type="compositionally biased region" description="Acidic residues" evidence="1">
    <location>
        <begin position="38"/>
        <end position="47"/>
    </location>
</feature>
<feature type="region of interest" description="Disordered" evidence="1">
    <location>
        <begin position="1"/>
        <end position="117"/>
    </location>
</feature>
<feature type="compositionally biased region" description="Acidic residues" evidence="1">
    <location>
        <begin position="425"/>
        <end position="434"/>
    </location>
</feature>
<dbReference type="PANTHER" id="PTHR23146:SF0">
    <property type="entry name" value="RNA POLYMERASE-ASSOCIATED PROTEIN LEO1"/>
    <property type="match status" value="1"/>
</dbReference>
<sequence>MSEHSDEDLFNDSDDGADAGAHDAAPSANSAGYAGGTYDDEAGETEADGGAARGASSRVDDDDDVDDLFGEDEEDDDDDEPVRAGRSVGTTADRQYTTDEAQDREDEYPEDEPARPEVVIQTSLPAVGGPRPDNPNLFILKLPNFLNIEPTPFDRSTYAQVEGDAERDDEAARDRQVQLSVENTIRWRHDARKSGQKNSNARLVRWSDGSFSLLLGEEMFDVAVNQLDQHQYLAVQHPREGFVQSRVRFSKVMTFRPQSTHSLTHKKLTLAIANKHKKVTRTKLIATTEDPEKHRQQLEKAENEKFRFRKQLDSKRSSAASGSTRSRRSRHYDDELSDDETRYRAGNRGIAEAMRSKRYEYDSDDDDFVVDDDEDEMDKRRSTKLVQAKSSASKHFSSDDDDEDGDDRGASSGKATARSRSRADFDDDDNDDNDSLMNEINEAVQEPAASDVASRRKRARISDSDED</sequence>
<reference evidence="2 3" key="1">
    <citation type="submission" date="2023-09" db="EMBL/GenBank/DDBJ databases">
        <title>Pangenome analysis of Batrachochytrium dendrobatidis and related Chytrids.</title>
        <authorList>
            <person name="Yacoub M.N."/>
            <person name="Stajich J.E."/>
            <person name="James T.Y."/>
        </authorList>
    </citation>
    <scope>NUCLEOTIDE SEQUENCE [LARGE SCALE GENOMIC DNA]</scope>
    <source>
        <strain evidence="2 3">JEL0888</strain>
    </source>
</reference>
<feature type="region of interest" description="Disordered" evidence="1">
    <location>
        <begin position="287"/>
        <end position="340"/>
    </location>
</feature>
<protein>
    <submittedName>
        <fullName evidence="2">Paf1 complex component</fullName>
    </submittedName>
</protein>
<evidence type="ECO:0000313" key="3">
    <source>
        <dbReference type="Proteomes" id="UP001527925"/>
    </source>
</evidence>
<feature type="compositionally biased region" description="Low complexity" evidence="1">
    <location>
        <begin position="48"/>
        <end position="57"/>
    </location>
</feature>
<organism evidence="2 3">
    <name type="scientific">Polyrhizophydium stewartii</name>
    <dbReference type="NCBI Taxonomy" id="2732419"/>
    <lineage>
        <taxon>Eukaryota</taxon>
        <taxon>Fungi</taxon>
        <taxon>Fungi incertae sedis</taxon>
        <taxon>Chytridiomycota</taxon>
        <taxon>Chytridiomycota incertae sedis</taxon>
        <taxon>Chytridiomycetes</taxon>
        <taxon>Rhizophydiales</taxon>
        <taxon>Rhizophydiales incertae sedis</taxon>
        <taxon>Polyrhizophydium</taxon>
    </lineage>
</organism>
<dbReference type="InterPro" id="IPR007149">
    <property type="entry name" value="Leo1"/>
</dbReference>
<name>A0ABR4NAX7_9FUNG</name>
<evidence type="ECO:0000313" key="2">
    <source>
        <dbReference type="EMBL" id="KAL2916591.1"/>
    </source>
</evidence>
<feature type="region of interest" description="Disordered" evidence="1">
    <location>
        <begin position="364"/>
        <end position="467"/>
    </location>
</feature>
<evidence type="ECO:0000256" key="1">
    <source>
        <dbReference type="SAM" id="MobiDB-lite"/>
    </source>
</evidence>